<keyword evidence="6 9" id="KW-0822">Tryptophan biosynthesis</keyword>
<dbReference type="InterPro" id="IPR044643">
    <property type="entry name" value="TrpF_fam"/>
</dbReference>
<dbReference type="SUPFAM" id="SSF51366">
    <property type="entry name" value="Ribulose-phoshate binding barrel"/>
    <property type="match status" value="1"/>
</dbReference>
<gene>
    <name evidence="9" type="primary">trpF</name>
    <name evidence="11" type="ORF">GCM10010468_79100</name>
</gene>
<dbReference type="CDD" id="cd00405">
    <property type="entry name" value="PRAI"/>
    <property type="match status" value="1"/>
</dbReference>
<evidence type="ECO:0000256" key="9">
    <source>
        <dbReference type="HAMAP-Rule" id="MF_00135"/>
    </source>
</evidence>
<keyword evidence="12" id="KW-1185">Reference proteome</keyword>
<keyword evidence="8 9" id="KW-0413">Isomerase</keyword>
<dbReference type="InterPro" id="IPR001240">
    <property type="entry name" value="PRAI_dom"/>
</dbReference>
<evidence type="ECO:0000256" key="1">
    <source>
        <dbReference type="ARBA" id="ARBA00001164"/>
    </source>
</evidence>
<evidence type="ECO:0000313" key="11">
    <source>
        <dbReference type="EMBL" id="GAA3241708.1"/>
    </source>
</evidence>
<dbReference type="RefSeq" id="WP_344839454.1">
    <property type="nucleotide sequence ID" value="NZ_BAAAUV010000046.1"/>
</dbReference>
<protein>
    <recommendedName>
        <fullName evidence="4 9">N-(5'-phosphoribosyl)anthranilate isomerase</fullName>
        <shortName evidence="9">PRAI</shortName>
        <ecNumber evidence="3 9">5.3.1.24</ecNumber>
    </recommendedName>
</protein>
<dbReference type="EC" id="5.3.1.24" evidence="3 9"/>
<evidence type="ECO:0000256" key="2">
    <source>
        <dbReference type="ARBA" id="ARBA00004664"/>
    </source>
</evidence>
<keyword evidence="5 9" id="KW-0028">Amino-acid biosynthesis</keyword>
<comment type="catalytic activity">
    <reaction evidence="1 9">
        <text>N-(5-phospho-beta-D-ribosyl)anthranilate = 1-(2-carboxyphenylamino)-1-deoxy-D-ribulose 5-phosphate</text>
        <dbReference type="Rhea" id="RHEA:21540"/>
        <dbReference type="ChEBI" id="CHEBI:18277"/>
        <dbReference type="ChEBI" id="CHEBI:58613"/>
        <dbReference type="EC" id="5.3.1.24"/>
    </reaction>
</comment>
<feature type="domain" description="N-(5'phosphoribosyl) anthranilate isomerase (PRAI)" evidence="10">
    <location>
        <begin position="3"/>
        <end position="185"/>
    </location>
</feature>
<evidence type="ECO:0000313" key="12">
    <source>
        <dbReference type="Proteomes" id="UP001501237"/>
    </source>
</evidence>
<name>A0ABP6QM55_9ACTN</name>
<dbReference type="Gene3D" id="3.20.20.70">
    <property type="entry name" value="Aldolase class I"/>
    <property type="match status" value="1"/>
</dbReference>
<dbReference type="Pfam" id="PF00697">
    <property type="entry name" value="PRAI"/>
    <property type="match status" value="1"/>
</dbReference>
<proteinExistence type="inferred from homology"/>
<comment type="similarity">
    <text evidence="9">Belongs to the TrpF family.</text>
</comment>
<keyword evidence="7 9" id="KW-0057">Aromatic amino acid biosynthesis</keyword>
<evidence type="ECO:0000256" key="8">
    <source>
        <dbReference type="ARBA" id="ARBA00023235"/>
    </source>
</evidence>
<evidence type="ECO:0000259" key="10">
    <source>
        <dbReference type="Pfam" id="PF00697"/>
    </source>
</evidence>
<dbReference type="GO" id="GO:0016853">
    <property type="term" value="F:isomerase activity"/>
    <property type="evidence" value="ECO:0007669"/>
    <property type="project" value="UniProtKB-KW"/>
</dbReference>
<dbReference type="Proteomes" id="UP001501237">
    <property type="component" value="Unassembled WGS sequence"/>
</dbReference>
<sequence>MFVKVCGLRTAEDVDAAVAAGADAVGFVFAPSPRLVGQDLARELAARVPASVLTVGVFRRQPLEEVRSLVEASGVRAVQFHGDEPRSFYEAFPGHVLIRASGEVVDHGAMGEDLLLLDAPVPGEGVAWEWKAPGHGRKWLLAGGLTPGNVAEAVRATRPWGVDVSSGVEISRGVKSPDLIRRFVETAKAAQGVPWTRPGDA</sequence>
<dbReference type="PANTHER" id="PTHR42894">
    <property type="entry name" value="N-(5'-PHOSPHORIBOSYL)ANTHRANILATE ISOMERASE"/>
    <property type="match status" value="1"/>
</dbReference>
<dbReference type="InterPro" id="IPR013785">
    <property type="entry name" value="Aldolase_TIM"/>
</dbReference>
<comment type="caution">
    <text evidence="11">The sequence shown here is derived from an EMBL/GenBank/DDBJ whole genome shotgun (WGS) entry which is preliminary data.</text>
</comment>
<evidence type="ECO:0000256" key="5">
    <source>
        <dbReference type="ARBA" id="ARBA00022605"/>
    </source>
</evidence>
<accession>A0ABP6QM55</accession>
<evidence type="ECO:0000256" key="7">
    <source>
        <dbReference type="ARBA" id="ARBA00023141"/>
    </source>
</evidence>
<evidence type="ECO:0000256" key="4">
    <source>
        <dbReference type="ARBA" id="ARBA00022272"/>
    </source>
</evidence>
<comment type="pathway">
    <text evidence="2 9">Amino-acid biosynthesis; L-tryptophan biosynthesis; L-tryptophan from chorismate: step 3/5.</text>
</comment>
<organism evidence="11 12">
    <name type="scientific">Actinocorallia longicatena</name>
    <dbReference type="NCBI Taxonomy" id="111803"/>
    <lineage>
        <taxon>Bacteria</taxon>
        <taxon>Bacillati</taxon>
        <taxon>Actinomycetota</taxon>
        <taxon>Actinomycetes</taxon>
        <taxon>Streptosporangiales</taxon>
        <taxon>Thermomonosporaceae</taxon>
        <taxon>Actinocorallia</taxon>
    </lineage>
</organism>
<dbReference type="InterPro" id="IPR011060">
    <property type="entry name" value="RibuloseP-bd_barrel"/>
</dbReference>
<evidence type="ECO:0000256" key="6">
    <source>
        <dbReference type="ARBA" id="ARBA00022822"/>
    </source>
</evidence>
<evidence type="ECO:0000256" key="3">
    <source>
        <dbReference type="ARBA" id="ARBA00012572"/>
    </source>
</evidence>
<dbReference type="PANTHER" id="PTHR42894:SF1">
    <property type="entry name" value="N-(5'-PHOSPHORIBOSYL)ANTHRANILATE ISOMERASE"/>
    <property type="match status" value="1"/>
</dbReference>
<dbReference type="HAMAP" id="MF_00135">
    <property type="entry name" value="PRAI"/>
    <property type="match status" value="1"/>
</dbReference>
<dbReference type="EMBL" id="BAAAUV010000046">
    <property type="protein sequence ID" value="GAA3241708.1"/>
    <property type="molecule type" value="Genomic_DNA"/>
</dbReference>
<reference evidence="12" key="1">
    <citation type="journal article" date="2019" name="Int. J. Syst. Evol. Microbiol.">
        <title>The Global Catalogue of Microorganisms (GCM) 10K type strain sequencing project: providing services to taxonomists for standard genome sequencing and annotation.</title>
        <authorList>
            <consortium name="The Broad Institute Genomics Platform"/>
            <consortium name="The Broad Institute Genome Sequencing Center for Infectious Disease"/>
            <person name="Wu L."/>
            <person name="Ma J."/>
        </authorList>
    </citation>
    <scope>NUCLEOTIDE SEQUENCE [LARGE SCALE GENOMIC DNA]</scope>
    <source>
        <strain evidence="12">JCM 9377</strain>
    </source>
</reference>